<feature type="compositionally biased region" description="Polar residues" evidence="13">
    <location>
        <begin position="1171"/>
        <end position="1184"/>
    </location>
</feature>
<keyword evidence="4 12" id="KW-0547">Nucleotide-binding</keyword>
<dbReference type="PRINTS" id="PR00452">
    <property type="entry name" value="SH3DOMAIN"/>
</dbReference>
<dbReference type="GO" id="GO:0002009">
    <property type="term" value="P:morphogenesis of an epithelium"/>
    <property type="evidence" value="ECO:0007669"/>
    <property type="project" value="UniProtKB-ARBA"/>
</dbReference>
<sequence length="1565" mass="173817">MMWFWCVPDTRKLTSKFSREFTFFRGSEDSQHTKHSLQKTSSSSSLKYYQKYPSSSINTTTNSSSKRRSGSLLSSSGTSSSLLHSDSGCCQGRRTDLSPSIRNTTVPRATSVAARSASSKSLGALSCTKSNKCAMTNRTKVKSFRTGLLPLPSLDIESIVFPELCLGSGGCGDDEYNQNHRLKGRERKKKRRKKEEPVHTHRPLPDLPSSIDEPGGGIRDQGGPPPSFSLLEGSLRWTSRENLLASADDELDPQLFVALYEFQAGGENQLSLVKGEQIRILSYNKSGEWCEAHSSLGNVGWVPSNYVTPVNSLEKHSWYHGPIARNAAEYLLSSGINGSFLVRESESSPGQRSISLRYEGRVYHYRIQMGEDSAFFVTAESRFRTLAELVHHHSMHADGLITQLLYPAPKRNKPTLFALSPETDEWEMDRTDIVMRHKLGGGQYGDVYEAIWKRYNVTIAVKTLREDTMKLSDFLDEACIMKEMKHPNLVQLLGVCTREPPFYIVTEFMSRGNLLDYLRNANPIEVTEVVLMYVATQIAAAMSYLESRNFIHRDLAARNCLVSENHVVKVADFGLARLIRDDTYTAHPGAKFPIKWTAPEGLAYNRFTTKSDVWAFGILLWEIATYGMSPYPGVELTDVYQLLESGYRMECPPGCPVRIYDLMRQCWNWTPVDRPTFLEIHYNMENMFQESSITEEVAKQLHRGAPTPQMPNKKQRTNTNSNNSSASSTAQRPIVKTSSNKPLEEMSLKEDDPIPILSTFGQKADEDLNNLAFLESQLDNEQQLLSTPGGQGILTTKSTVVQLRRNNNNKKGRTAPTPPRRTSSFRDSTYTDADQPDHEEQLNGIDRIFQGVNRDLNLLVHSKDDLDDDLGPNNWTSSSSFVGSRQKNSEARDKNERSSRSKAKTFPDSRDSRSSPRANQRQVTIAALDERNLKRAVNRYGTLPKGARIGAYLESLKQSGMGPESQSNSNSTNNGGGGGESSEIIHELSDKFPPRSSSRNSNPSSIITKPNSSSNQMLRSNSSHGGFGSNGRVSSHNNINTTISDHNCRHYISNNADLDFPPVSDDLPPPSDFQTFGKASPRVSRRETPKDDWKDSKMAKATIVEEETGGGDKIGSKAYKSMEYKLMNEIKRKSNSGNLDQRGSMDSAPQDSSNPTAMLVSELFESLKAKSTLTSPSTAPISLISTGGVKDSSSSVSKAPNEIDFRANLKKVSDKTNITSVSLSSSSFQETNNKSVINFKSQLKKTDREPSPPKEEVLDFKSKLRKSKFGEESSPLSILSTDFKSHLKKVKSAAPPSQLDLGKNDEDATETTTHLPPHLPPTSTTATSSSSLSSKTLLDPPDDEEDDPEKRRSTGSISSLRKMWESETTGNTSQSDKVTSQTVKFEKRVWPPVPNTEQSEKPMVPVKPTVKPPPPTSKPPKEPTVKPPPKPTVRLPANNIYAAPVGNNNKKDSFVQKEEESIPLDISKQCLLDYYSTNLESPLASISEGESISTLMQLSDKVESFHRSCGGYVDNIPATGRFRFRSLLSKLEQDSKELRNNKSSSPKIASDLSKTLNELISLLQR</sequence>
<feature type="compositionally biased region" description="Polar residues" evidence="13">
    <location>
        <begin position="97"/>
        <end position="108"/>
    </location>
</feature>
<evidence type="ECO:0000256" key="4">
    <source>
        <dbReference type="ARBA" id="ARBA00022741"/>
    </source>
</evidence>
<dbReference type="CDD" id="cd05052">
    <property type="entry name" value="PTKc_Abl"/>
    <property type="match status" value="1"/>
</dbReference>
<dbReference type="PRINTS" id="PR00109">
    <property type="entry name" value="TYRKINASE"/>
</dbReference>
<feature type="region of interest" description="Disordered" evidence="13">
    <location>
        <begin position="1132"/>
        <end position="1155"/>
    </location>
</feature>
<accession>A0A0K2UGK7</accession>
<dbReference type="PROSITE" id="PS50011">
    <property type="entry name" value="PROTEIN_KINASE_DOM"/>
    <property type="match status" value="1"/>
</dbReference>
<dbReference type="GO" id="GO:0048468">
    <property type="term" value="P:cell development"/>
    <property type="evidence" value="ECO:0007669"/>
    <property type="project" value="UniProtKB-ARBA"/>
</dbReference>
<feature type="compositionally biased region" description="Low complexity" evidence="13">
    <location>
        <begin position="717"/>
        <end position="732"/>
    </location>
</feature>
<dbReference type="GO" id="GO:0023052">
    <property type="term" value="P:signaling"/>
    <property type="evidence" value="ECO:0007669"/>
    <property type="project" value="UniProtKB-ARBA"/>
</dbReference>
<evidence type="ECO:0000256" key="7">
    <source>
        <dbReference type="ARBA" id="ARBA00022999"/>
    </source>
</evidence>
<feature type="compositionally biased region" description="Polar residues" evidence="13">
    <location>
        <begin position="1366"/>
        <end position="1383"/>
    </location>
</feature>
<dbReference type="Pfam" id="PF00018">
    <property type="entry name" value="SH3_1"/>
    <property type="match status" value="1"/>
</dbReference>
<evidence type="ECO:0000256" key="9">
    <source>
        <dbReference type="ARBA" id="ARBA00051245"/>
    </source>
</evidence>
<keyword evidence="7 10" id="KW-0727">SH2 domain</keyword>
<dbReference type="FunFam" id="1.10.510.10:FF:000070">
    <property type="entry name" value="Tyrosine-protein kinase"/>
    <property type="match status" value="1"/>
</dbReference>
<feature type="compositionally biased region" description="Low complexity" evidence="13">
    <location>
        <begin position="55"/>
        <end position="87"/>
    </location>
</feature>
<evidence type="ECO:0000259" key="14">
    <source>
        <dbReference type="PROSITE" id="PS50001"/>
    </source>
</evidence>
<dbReference type="SUPFAM" id="SSF55550">
    <property type="entry name" value="SH2 domain"/>
    <property type="match status" value="1"/>
</dbReference>
<dbReference type="Gene3D" id="2.30.30.40">
    <property type="entry name" value="SH3 Domains"/>
    <property type="match status" value="1"/>
</dbReference>
<feature type="compositionally biased region" description="Basic and acidic residues" evidence="13">
    <location>
        <begin position="887"/>
        <end position="914"/>
    </location>
</feature>
<feature type="region of interest" description="Disordered" evidence="13">
    <location>
        <begin position="803"/>
        <end position="841"/>
    </location>
</feature>
<dbReference type="InterPro" id="IPR011009">
    <property type="entry name" value="Kinase-like_dom_sf"/>
</dbReference>
<dbReference type="PROSITE" id="PS00109">
    <property type="entry name" value="PROTEIN_KINASE_TYR"/>
    <property type="match status" value="1"/>
</dbReference>
<dbReference type="InterPro" id="IPR001245">
    <property type="entry name" value="Ser-Thr/Tyr_kinase_cat_dom"/>
</dbReference>
<protein>
    <recommendedName>
        <fullName evidence="1">non-specific protein-tyrosine kinase</fullName>
        <ecNumber evidence="1">2.7.10.2</ecNumber>
    </recommendedName>
</protein>
<dbReference type="InterPro" id="IPR000980">
    <property type="entry name" value="SH2"/>
</dbReference>
<dbReference type="InterPro" id="IPR008266">
    <property type="entry name" value="Tyr_kinase_AS"/>
</dbReference>
<evidence type="ECO:0000256" key="1">
    <source>
        <dbReference type="ARBA" id="ARBA00011903"/>
    </source>
</evidence>
<dbReference type="Gene3D" id="1.20.120.330">
    <property type="entry name" value="Nucleotidyltransferases domain 2"/>
    <property type="match status" value="1"/>
</dbReference>
<dbReference type="PROSITE" id="PS00107">
    <property type="entry name" value="PROTEIN_KINASE_ATP"/>
    <property type="match status" value="1"/>
</dbReference>
<dbReference type="FunFam" id="2.30.30.40:FF:000010">
    <property type="entry name" value="Tyrosine-protein kinase"/>
    <property type="match status" value="1"/>
</dbReference>
<feature type="compositionally biased region" description="Basic and acidic residues" evidence="13">
    <location>
        <begin position="983"/>
        <end position="993"/>
    </location>
</feature>
<feature type="region of interest" description="Disordered" evidence="13">
    <location>
        <begin position="176"/>
        <end position="225"/>
    </location>
</feature>
<feature type="compositionally biased region" description="Basic residues" evidence="13">
    <location>
        <begin position="180"/>
        <end position="193"/>
    </location>
</feature>
<feature type="domain" description="SH2" evidence="14">
    <location>
        <begin position="318"/>
        <end position="408"/>
    </location>
</feature>
<dbReference type="InterPro" id="IPR050198">
    <property type="entry name" value="Non-receptor_tyrosine_kinases"/>
</dbReference>
<dbReference type="EMBL" id="HACA01019465">
    <property type="protein sequence ID" value="CDW36826.1"/>
    <property type="molecule type" value="Transcribed_RNA"/>
</dbReference>
<feature type="compositionally biased region" description="Low complexity" evidence="13">
    <location>
        <begin position="964"/>
        <end position="973"/>
    </location>
</feature>
<evidence type="ECO:0000259" key="16">
    <source>
        <dbReference type="PROSITE" id="PS50011"/>
    </source>
</evidence>
<evidence type="ECO:0000256" key="12">
    <source>
        <dbReference type="PROSITE-ProRule" id="PRU10141"/>
    </source>
</evidence>
<feature type="region of interest" description="Disordered" evidence="13">
    <location>
        <begin position="701"/>
        <end position="750"/>
    </location>
</feature>
<feature type="region of interest" description="Disordered" evidence="13">
    <location>
        <begin position="1221"/>
        <end position="1260"/>
    </location>
</feature>
<dbReference type="PRINTS" id="PR00401">
    <property type="entry name" value="SH2DOMAIN"/>
</dbReference>
<feature type="domain" description="Protein kinase" evidence="16">
    <location>
        <begin position="433"/>
        <end position="684"/>
    </location>
</feature>
<dbReference type="FunFam" id="3.30.200.20:FF:000037">
    <property type="entry name" value="Tyrosine-protein kinase"/>
    <property type="match status" value="1"/>
</dbReference>
<feature type="compositionally biased region" description="Low complexity" evidence="13">
    <location>
        <begin position="994"/>
        <end position="1024"/>
    </location>
</feature>
<feature type="region of interest" description="Disordered" evidence="13">
    <location>
        <begin position="55"/>
        <end position="112"/>
    </location>
</feature>
<evidence type="ECO:0000256" key="13">
    <source>
        <dbReference type="SAM" id="MobiDB-lite"/>
    </source>
</evidence>
<dbReference type="Pfam" id="PF07714">
    <property type="entry name" value="PK_Tyr_Ser-Thr"/>
    <property type="match status" value="1"/>
</dbReference>
<dbReference type="InterPro" id="IPR001452">
    <property type="entry name" value="SH3_domain"/>
</dbReference>
<dbReference type="GO" id="GO:0004715">
    <property type="term" value="F:non-membrane spanning protein tyrosine kinase activity"/>
    <property type="evidence" value="ECO:0007669"/>
    <property type="project" value="UniProtKB-EC"/>
</dbReference>
<evidence type="ECO:0000256" key="8">
    <source>
        <dbReference type="ARBA" id="ARBA00023137"/>
    </source>
</evidence>
<dbReference type="PROSITE" id="PS50001">
    <property type="entry name" value="SH2"/>
    <property type="match status" value="1"/>
</dbReference>
<keyword evidence="3" id="KW-0808">Transferase</keyword>
<organism evidence="17">
    <name type="scientific">Lepeophtheirus salmonis</name>
    <name type="common">Salmon louse</name>
    <name type="synonym">Caligus salmonis</name>
    <dbReference type="NCBI Taxonomy" id="72036"/>
    <lineage>
        <taxon>Eukaryota</taxon>
        <taxon>Metazoa</taxon>
        <taxon>Ecdysozoa</taxon>
        <taxon>Arthropoda</taxon>
        <taxon>Crustacea</taxon>
        <taxon>Multicrustacea</taxon>
        <taxon>Hexanauplia</taxon>
        <taxon>Copepoda</taxon>
        <taxon>Siphonostomatoida</taxon>
        <taxon>Caligidae</taxon>
        <taxon>Lepeophtheirus</taxon>
    </lineage>
</organism>
<feature type="compositionally biased region" description="Basic and acidic residues" evidence="13">
    <location>
        <begin position="1084"/>
        <end position="1097"/>
    </location>
</feature>
<feature type="compositionally biased region" description="Low complexity" evidence="13">
    <location>
        <begin position="1185"/>
        <end position="1198"/>
    </location>
</feature>
<dbReference type="CDD" id="cd09935">
    <property type="entry name" value="SH2_ABL"/>
    <property type="match status" value="1"/>
</dbReference>
<dbReference type="OrthoDB" id="98077at2759"/>
<dbReference type="InterPro" id="IPR035837">
    <property type="entry name" value="ABL_SH2"/>
</dbReference>
<dbReference type="Pfam" id="PF00017">
    <property type="entry name" value="SH2"/>
    <property type="match status" value="1"/>
</dbReference>
<dbReference type="SMART" id="SM00252">
    <property type="entry name" value="SH2"/>
    <property type="match status" value="1"/>
</dbReference>
<dbReference type="InterPro" id="IPR020635">
    <property type="entry name" value="Tyr_kinase_cat_dom"/>
</dbReference>
<comment type="catalytic activity">
    <reaction evidence="9">
        <text>L-tyrosyl-[protein] + ATP = O-phospho-L-tyrosyl-[protein] + ADP + H(+)</text>
        <dbReference type="Rhea" id="RHEA:10596"/>
        <dbReference type="Rhea" id="RHEA-COMP:10136"/>
        <dbReference type="Rhea" id="RHEA-COMP:20101"/>
        <dbReference type="ChEBI" id="CHEBI:15378"/>
        <dbReference type="ChEBI" id="CHEBI:30616"/>
        <dbReference type="ChEBI" id="CHEBI:46858"/>
        <dbReference type="ChEBI" id="CHEBI:61978"/>
        <dbReference type="ChEBI" id="CHEBI:456216"/>
        <dbReference type="EC" id="2.7.10.2"/>
    </reaction>
</comment>
<dbReference type="GO" id="GO:0005524">
    <property type="term" value="F:ATP binding"/>
    <property type="evidence" value="ECO:0007669"/>
    <property type="project" value="UniProtKB-UniRule"/>
</dbReference>
<keyword evidence="6 12" id="KW-0067">ATP-binding</keyword>
<evidence type="ECO:0000259" key="15">
    <source>
        <dbReference type="PROSITE" id="PS50002"/>
    </source>
</evidence>
<dbReference type="GO" id="GO:0051129">
    <property type="term" value="P:negative regulation of cellular component organization"/>
    <property type="evidence" value="ECO:0007669"/>
    <property type="project" value="UniProtKB-ARBA"/>
</dbReference>
<dbReference type="SMART" id="SM00219">
    <property type="entry name" value="TyrKc"/>
    <property type="match status" value="1"/>
</dbReference>
<evidence type="ECO:0000256" key="11">
    <source>
        <dbReference type="PROSITE-ProRule" id="PRU00192"/>
    </source>
</evidence>
<feature type="region of interest" description="Disordered" evidence="13">
    <location>
        <begin position="1171"/>
        <end position="1204"/>
    </location>
</feature>
<evidence type="ECO:0000256" key="6">
    <source>
        <dbReference type="ARBA" id="ARBA00022840"/>
    </source>
</evidence>
<feature type="compositionally biased region" description="Basic and acidic residues" evidence="13">
    <location>
        <begin position="1244"/>
        <end position="1260"/>
    </location>
</feature>
<dbReference type="Gene3D" id="3.30.505.10">
    <property type="entry name" value="SH2 domain"/>
    <property type="match status" value="1"/>
</dbReference>
<feature type="compositionally biased region" description="Polar residues" evidence="13">
    <location>
        <begin position="820"/>
        <end position="832"/>
    </location>
</feature>
<feature type="domain" description="SH3" evidence="15">
    <location>
        <begin position="251"/>
        <end position="312"/>
    </location>
</feature>
<keyword evidence="2 11" id="KW-0728">SH3 domain</keyword>
<feature type="compositionally biased region" description="Low complexity" evidence="13">
    <location>
        <begin position="1310"/>
        <end position="1339"/>
    </location>
</feature>
<dbReference type="InterPro" id="IPR015015">
    <property type="entry name" value="F-actin-binding"/>
</dbReference>
<feature type="region of interest" description="Disordered" evidence="13">
    <location>
        <begin position="864"/>
        <end position="923"/>
    </location>
</feature>
<dbReference type="Gene3D" id="1.10.510.10">
    <property type="entry name" value="Transferase(Phosphotransferase) domain 1"/>
    <property type="match status" value="1"/>
</dbReference>
<dbReference type="InterPro" id="IPR017441">
    <property type="entry name" value="Protein_kinase_ATP_BS"/>
</dbReference>
<keyword evidence="8" id="KW-0829">Tyrosine-protein kinase</keyword>
<dbReference type="InterPro" id="IPR000719">
    <property type="entry name" value="Prot_kinase_dom"/>
</dbReference>
<proteinExistence type="predicted"/>
<dbReference type="InterPro" id="IPR036860">
    <property type="entry name" value="SH2_dom_sf"/>
</dbReference>
<reference evidence="17" key="1">
    <citation type="submission" date="2014-05" db="EMBL/GenBank/DDBJ databases">
        <authorList>
            <person name="Chronopoulou M."/>
        </authorList>
    </citation>
    <scope>NUCLEOTIDE SEQUENCE</scope>
    <source>
        <tissue evidence="17">Whole organism</tissue>
    </source>
</reference>
<feature type="compositionally biased region" description="Polar residues" evidence="13">
    <location>
        <begin position="1228"/>
        <end position="1241"/>
    </location>
</feature>
<dbReference type="SUPFAM" id="SSF56112">
    <property type="entry name" value="Protein kinase-like (PK-like)"/>
    <property type="match status" value="1"/>
</dbReference>
<dbReference type="SMART" id="SM00808">
    <property type="entry name" value="FABD"/>
    <property type="match status" value="1"/>
</dbReference>
<dbReference type="Gene3D" id="3.30.200.20">
    <property type="entry name" value="Phosphorylase Kinase, domain 1"/>
    <property type="match status" value="1"/>
</dbReference>
<dbReference type="PANTHER" id="PTHR24418">
    <property type="entry name" value="TYROSINE-PROTEIN KINASE"/>
    <property type="match status" value="1"/>
</dbReference>
<evidence type="ECO:0000256" key="2">
    <source>
        <dbReference type="ARBA" id="ARBA00022443"/>
    </source>
</evidence>
<dbReference type="PROSITE" id="PS50002">
    <property type="entry name" value="SH3"/>
    <property type="match status" value="1"/>
</dbReference>
<feature type="region of interest" description="Disordered" evidence="13">
    <location>
        <begin position="1286"/>
        <end position="1434"/>
    </location>
</feature>
<dbReference type="CDD" id="cd11850">
    <property type="entry name" value="SH3_Abl"/>
    <property type="match status" value="1"/>
</dbReference>
<dbReference type="SMART" id="SM00326">
    <property type="entry name" value="SH3"/>
    <property type="match status" value="1"/>
</dbReference>
<name>A0A0K2UGK7_LEPSM</name>
<dbReference type="EC" id="2.7.10.2" evidence="1"/>
<feature type="region of interest" description="Disordered" evidence="13">
    <location>
        <begin position="958"/>
        <end position="1039"/>
    </location>
</feature>
<feature type="compositionally biased region" description="Polar residues" evidence="13">
    <location>
        <begin position="873"/>
        <end position="886"/>
    </location>
</feature>
<evidence type="ECO:0000256" key="5">
    <source>
        <dbReference type="ARBA" id="ARBA00022777"/>
    </source>
</evidence>
<dbReference type="Pfam" id="PF08919">
    <property type="entry name" value="F_actin_bind"/>
    <property type="match status" value="1"/>
</dbReference>
<feature type="region of interest" description="Disordered" evidence="13">
    <location>
        <begin position="1073"/>
        <end position="1097"/>
    </location>
</feature>
<evidence type="ECO:0000313" key="17">
    <source>
        <dbReference type="EMBL" id="CDW36826.1"/>
    </source>
</evidence>
<feature type="binding site" evidence="12">
    <location>
        <position position="462"/>
    </location>
    <ligand>
        <name>ATP</name>
        <dbReference type="ChEBI" id="CHEBI:30616"/>
    </ligand>
</feature>
<dbReference type="GO" id="GO:0007154">
    <property type="term" value="P:cell communication"/>
    <property type="evidence" value="ECO:0007669"/>
    <property type="project" value="UniProtKB-ARBA"/>
</dbReference>
<dbReference type="FunFam" id="3.30.505.10:FF:000004">
    <property type="entry name" value="Tyrosine-protein kinase"/>
    <property type="match status" value="1"/>
</dbReference>
<evidence type="ECO:0000256" key="10">
    <source>
        <dbReference type="PROSITE-ProRule" id="PRU00191"/>
    </source>
</evidence>
<keyword evidence="5 17" id="KW-0418">Kinase</keyword>
<evidence type="ECO:0000256" key="3">
    <source>
        <dbReference type="ARBA" id="ARBA00022679"/>
    </source>
</evidence>